<dbReference type="SUPFAM" id="SSF140423">
    <property type="entry name" value="MW0975(SA0943)-like"/>
    <property type="match status" value="1"/>
</dbReference>
<feature type="coiled-coil region" evidence="1">
    <location>
        <begin position="155"/>
        <end position="189"/>
    </location>
</feature>
<evidence type="ECO:0000313" key="3">
    <source>
        <dbReference type="Proteomes" id="UP000181936"/>
    </source>
</evidence>
<dbReference type="OrthoDB" id="2576511at2"/>
<dbReference type="KEGG" id="bwh:A9C19_12010"/>
<organism evidence="2 3">
    <name type="scientific">Bacillus weihaiensis</name>
    <dbReference type="NCBI Taxonomy" id="1547283"/>
    <lineage>
        <taxon>Bacteria</taxon>
        <taxon>Bacillati</taxon>
        <taxon>Bacillota</taxon>
        <taxon>Bacilli</taxon>
        <taxon>Bacillales</taxon>
        <taxon>Bacillaceae</taxon>
        <taxon>Bacillus</taxon>
    </lineage>
</organism>
<evidence type="ECO:0000313" key="2">
    <source>
        <dbReference type="EMBL" id="APH05417.1"/>
    </source>
</evidence>
<evidence type="ECO:0000256" key="1">
    <source>
        <dbReference type="SAM" id="Coils"/>
    </source>
</evidence>
<dbReference type="STRING" id="1547283.A9C19_12010"/>
<accession>A0A1L3MSW4</accession>
<gene>
    <name evidence="2" type="ORF">A9C19_12010</name>
</gene>
<name>A0A1L3MSW4_9BACI</name>
<sequence length="219" mass="25754">MKKLMNVSILTTLLLVILVGCLGPSPEETIYQKLEKVVSLEESFQEQQEPLLALEKEENELFNQIMDLGMKEFDQVVSLSNQALEMIDEREEKMQVENESIMASKEEFKGITLEMEKIEDEDTLEILENLQTTMENRYDSYETLYNHYSTSIKLDKELYEMLQNEELTMEELEEQISKINDSYEKVMNENEIFNGYTEEYNQLKTDFYQIAGLNVKEAE</sequence>
<proteinExistence type="predicted"/>
<dbReference type="Gene3D" id="1.20.120.570">
    <property type="entry name" value="YkyA-like"/>
    <property type="match status" value="1"/>
</dbReference>
<evidence type="ECO:0008006" key="4">
    <source>
        <dbReference type="Google" id="ProtNLM"/>
    </source>
</evidence>
<dbReference type="PROSITE" id="PS51257">
    <property type="entry name" value="PROKAR_LIPOPROTEIN"/>
    <property type="match status" value="1"/>
</dbReference>
<dbReference type="AlphaFoldDB" id="A0A1L3MSW4"/>
<keyword evidence="3" id="KW-1185">Reference proteome</keyword>
<reference evidence="2 3" key="1">
    <citation type="journal article" date="2016" name="Sci. Rep.">
        <title>Complete genome sequence and transcriptomic analysis of a novel marine strain Bacillus weihaiensis reveals the mechanism of brown algae degradation.</title>
        <authorList>
            <person name="Zhu Y."/>
            <person name="Chen P."/>
            <person name="Bao Y."/>
            <person name="Men Y."/>
            <person name="Zeng Y."/>
            <person name="Yang J."/>
            <person name="Sun J."/>
            <person name="Sun Y."/>
        </authorList>
    </citation>
    <scope>NUCLEOTIDE SEQUENCE [LARGE SCALE GENOMIC DNA]</scope>
    <source>
        <strain evidence="2 3">Alg07</strain>
    </source>
</reference>
<protein>
    <recommendedName>
        <fullName evidence="4">Cell-wall binding lipoprotein</fullName>
    </recommendedName>
</protein>
<dbReference type="EMBL" id="CP016020">
    <property type="protein sequence ID" value="APH05417.1"/>
    <property type="molecule type" value="Genomic_DNA"/>
</dbReference>
<dbReference type="InterPro" id="IPR019454">
    <property type="entry name" value="Lipoprot_YkyA-like"/>
</dbReference>
<dbReference type="Proteomes" id="UP000181936">
    <property type="component" value="Chromosome"/>
</dbReference>
<dbReference type="RefSeq" id="WP_072580208.1">
    <property type="nucleotide sequence ID" value="NZ_CP016020.1"/>
</dbReference>
<keyword evidence="1" id="KW-0175">Coiled coil</keyword>
<dbReference type="InterPro" id="IPR036785">
    <property type="entry name" value="YkyA-like_sf"/>
</dbReference>
<feature type="coiled-coil region" evidence="1">
    <location>
        <begin position="79"/>
        <end position="121"/>
    </location>
</feature>
<dbReference type="Pfam" id="PF10368">
    <property type="entry name" value="YkyA"/>
    <property type="match status" value="1"/>
</dbReference>